<protein>
    <recommendedName>
        <fullName evidence="2">Mce/MlaD domain-containing protein</fullName>
    </recommendedName>
</protein>
<organism evidence="3 4">
    <name type="scientific">Oleiphilus messinensis</name>
    <dbReference type="NCBI Taxonomy" id="141451"/>
    <lineage>
        <taxon>Bacteria</taxon>
        <taxon>Pseudomonadati</taxon>
        <taxon>Pseudomonadota</taxon>
        <taxon>Gammaproteobacteria</taxon>
        <taxon>Oceanospirillales</taxon>
        <taxon>Oleiphilaceae</taxon>
        <taxon>Oleiphilus</taxon>
    </lineage>
</organism>
<dbReference type="KEGG" id="ome:OLMES_4898"/>
<feature type="chain" id="PRO_5012078546" description="Mce/MlaD domain-containing protein" evidence="1">
    <location>
        <begin position="24"/>
        <end position="227"/>
    </location>
</feature>
<dbReference type="EMBL" id="CP021425">
    <property type="protein sequence ID" value="ARU58886.1"/>
    <property type="molecule type" value="Genomic_DNA"/>
</dbReference>
<dbReference type="InterPro" id="IPR003399">
    <property type="entry name" value="Mce/MlaD"/>
</dbReference>
<dbReference type="PROSITE" id="PS51257">
    <property type="entry name" value="PROKAR_LIPOPROTEIN"/>
    <property type="match status" value="1"/>
</dbReference>
<proteinExistence type="predicted"/>
<sequence>MATRTIRLFFAFCALALIGCSQQDLHFAIEYDQVNGLKKGAPVTYQSNPVGIVEAIDYTDQGTFLVAVALTSEHVSLATEQTEFVIRNNQSGDGFVDLIEGSAQGALIQDGSKVKGSTALDALAGTFERKLGAQLQSFTATMQQAWADLQGIPVEEQIGQLEQQIEHFLNQFESAGKTTQDTLKEQVIPALRAQIEQLRKKLESLHREDEIPPLEERLNNLENAIEA</sequence>
<dbReference type="Proteomes" id="UP000196027">
    <property type="component" value="Chromosome"/>
</dbReference>
<feature type="domain" description="Mce/MlaD" evidence="2">
    <location>
        <begin position="26"/>
        <end position="101"/>
    </location>
</feature>
<evidence type="ECO:0000259" key="2">
    <source>
        <dbReference type="Pfam" id="PF02470"/>
    </source>
</evidence>
<evidence type="ECO:0000313" key="3">
    <source>
        <dbReference type="EMBL" id="ARU58886.1"/>
    </source>
</evidence>
<reference evidence="3 4" key="1">
    <citation type="submission" date="2017-05" db="EMBL/GenBank/DDBJ databases">
        <title>Genomic insights into alkan degradation activity of Oleiphilus messinensis.</title>
        <authorList>
            <person name="Kozyavkin S.A."/>
            <person name="Slesarev A.I."/>
            <person name="Golyshin P.N."/>
            <person name="Korzhenkov A."/>
            <person name="Golyshina O.N."/>
            <person name="Toshchakov S.V."/>
        </authorList>
    </citation>
    <scope>NUCLEOTIDE SEQUENCE [LARGE SCALE GENOMIC DNA]</scope>
    <source>
        <strain evidence="3 4">ME102</strain>
    </source>
</reference>
<accession>A0A1Y0IGD4</accession>
<dbReference type="AlphaFoldDB" id="A0A1Y0IGD4"/>
<dbReference type="Pfam" id="PF02470">
    <property type="entry name" value="MlaD"/>
    <property type="match status" value="1"/>
</dbReference>
<evidence type="ECO:0000313" key="4">
    <source>
        <dbReference type="Proteomes" id="UP000196027"/>
    </source>
</evidence>
<feature type="signal peptide" evidence="1">
    <location>
        <begin position="1"/>
        <end position="23"/>
    </location>
</feature>
<gene>
    <name evidence="3" type="ORF">OLMES_4898</name>
</gene>
<name>A0A1Y0IGD4_9GAMM</name>
<keyword evidence="4" id="KW-1185">Reference proteome</keyword>
<evidence type="ECO:0000256" key="1">
    <source>
        <dbReference type="SAM" id="SignalP"/>
    </source>
</evidence>
<keyword evidence="1" id="KW-0732">Signal</keyword>